<feature type="compositionally biased region" description="Low complexity" evidence="1">
    <location>
        <begin position="227"/>
        <end position="241"/>
    </location>
</feature>
<dbReference type="EMBL" id="JAEPRB010000084">
    <property type="protein sequence ID" value="KAG2222392.1"/>
    <property type="molecule type" value="Genomic_DNA"/>
</dbReference>
<reference evidence="2 3" key="1">
    <citation type="submission" date="2020-12" db="EMBL/GenBank/DDBJ databases">
        <title>Metabolic potential, ecology and presence of endohyphal bacteria is reflected in genomic diversity of Mucoromycotina.</title>
        <authorList>
            <person name="Muszewska A."/>
            <person name="Okrasinska A."/>
            <person name="Steczkiewicz K."/>
            <person name="Drgas O."/>
            <person name="Orlowska M."/>
            <person name="Perlinska-Lenart U."/>
            <person name="Aleksandrzak-Piekarczyk T."/>
            <person name="Szatraj K."/>
            <person name="Zielenkiewicz U."/>
            <person name="Pilsyk S."/>
            <person name="Malc E."/>
            <person name="Mieczkowski P."/>
            <person name="Kruszewska J.S."/>
            <person name="Biernat P."/>
            <person name="Pawlowska J."/>
        </authorList>
    </citation>
    <scope>NUCLEOTIDE SEQUENCE [LARGE SCALE GENOMIC DNA]</scope>
    <source>
        <strain evidence="2 3">CBS 142.35</strain>
    </source>
</reference>
<evidence type="ECO:0000313" key="3">
    <source>
        <dbReference type="Proteomes" id="UP000646827"/>
    </source>
</evidence>
<dbReference type="SUPFAM" id="SSF52540">
    <property type="entry name" value="P-loop containing nucleoside triphosphate hydrolases"/>
    <property type="match status" value="1"/>
</dbReference>
<proteinExistence type="predicted"/>
<dbReference type="Proteomes" id="UP000646827">
    <property type="component" value="Unassembled WGS sequence"/>
</dbReference>
<dbReference type="InterPro" id="IPR027417">
    <property type="entry name" value="P-loop_NTPase"/>
</dbReference>
<feature type="region of interest" description="Disordered" evidence="1">
    <location>
        <begin position="220"/>
        <end position="253"/>
    </location>
</feature>
<sequence length="253" mass="28760">MPFLLKFLNQIKHESALQMLDAEQSKEKLTLGLSCIEESIQQATGRNGVYLGETINLYGPSGGGKSWVLNLLTEHALQHDNENNVIYLDLDRRFVLRRPLVSGGDDNNNQDNNNSDNINERFHLFQPSRSQLLSTIQGLDDWFYHHTNERVTMVLVDGALIDGFITDKLKRLQHKWSFVLVTTSLEPHPYFNYRFHVYKIANQVEMKLITWSPPPSSSLSHMTNDNTATLPSSTSASTSSTIKAFPSRQEQPN</sequence>
<keyword evidence="3" id="KW-1185">Reference proteome</keyword>
<protein>
    <submittedName>
        <fullName evidence="2">Uncharacterized protein</fullName>
    </submittedName>
</protein>
<dbReference type="OrthoDB" id="2285377at2759"/>
<evidence type="ECO:0000313" key="2">
    <source>
        <dbReference type="EMBL" id="KAG2222392.1"/>
    </source>
</evidence>
<dbReference type="Gene3D" id="3.40.50.300">
    <property type="entry name" value="P-loop containing nucleotide triphosphate hydrolases"/>
    <property type="match status" value="1"/>
</dbReference>
<evidence type="ECO:0000256" key="1">
    <source>
        <dbReference type="SAM" id="MobiDB-lite"/>
    </source>
</evidence>
<gene>
    <name evidence="2" type="ORF">INT45_006914</name>
</gene>
<name>A0A8H7S3V5_9FUNG</name>
<comment type="caution">
    <text evidence="2">The sequence shown here is derived from an EMBL/GenBank/DDBJ whole genome shotgun (WGS) entry which is preliminary data.</text>
</comment>
<organism evidence="2 3">
    <name type="scientific">Circinella minor</name>
    <dbReference type="NCBI Taxonomy" id="1195481"/>
    <lineage>
        <taxon>Eukaryota</taxon>
        <taxon>Fungi</taxon>
        <taxon>Fungi incertae sedis</taxon>
        <taxon>Mucoromycota</taxon>
        <taxon>Mucoromycotina</taxon>
        <taxon>Mucoromycetes</taxon>
        <taxon>Mucorales</taxon>
        <taxon>Lichtheimiaceae</taxon>
        <taxon>Circinella</taxon>
    </lineage>
</organism>
<dbReference type="AlphaFoldDB" id="A0A8H7S3V5"/>
<accession>A0A8H7S3V5</accession>